<gene>
    <name evidence="1" type="primary">trxA_1</name>
    <name evidence="1" type="ORF">Pla22_19390</name>
</gene>
<proteinExistence type="predicted"/>
<protein>
    <submittedName>
        <fullName evidence="1">Thioredoxin</fullName>
    </submittedName>
</protein>
<accession>A0A5C5WU99</accession>
<dbReference type="AlphaFoldDB" id="A0A5C5WU99"/>
<dbReference type="OrthoDB" id="276516at2"/>
<dbReference type="EMBL" id="SJPI01000001">
    <property type="protein sequence ID" value="TWT54297.1"/>
    <property type="molecule type" value="Genomic_DNA"/>
</dbReference>
<evidence type="ECO:0000313" key="1">
    <source>
        <dbReference type="EMBL" id="TWT54297.1"/>
    </source>
</evidence>
<dbReference type="InterPro" id="IPR036249">
    <property type="entry name" value="Thioredoxin-like_sf"/>
</dbReference>
<evidence type="ECO:0000313" key="2">
    <source>
        <dbReference type="Proteomes" id="UP000316598"/>
    </source>
</evidence>
<dbReference type="SUPFAM" id="SSF52833">
    <property type="entry name" value="Thioredoxin-like"/>
    <property type="match status" value="1"/>
</dbReference>
<dbReference type="Pfam" id="PF13899">
    <property type="entry name" value="Thioredoxin_7"/>
    <property type="match status" value="1"/>
</dbReference>
<sequence>MVSLLLALVLSGVTSEQQLQQDYAEAYQQSVEQQKPLMVVVGAPWCPACNVLKETTITPMAQTGELDSVSLAVINRDDDPELVKQLTKGDKMLPQIIVFTQDNGQWKRRKLMGYQPKMPVRSLIRQALGG</sequence>
<comment type="caution">
    <text evidence="1">The sequence shown here is derived from an EMBL/GenBank/DDBJ whole genome shotgun (WGS) entry which is preliminary data.</text>
</comment>
<dbReference type="CDD" id="cd02947">
    <property type="entry name" value="TRX_family"/>
    <property type="match status" value="1"/>
</dbReference>
<keyword evidence="2" id="KW-1185">Reference proteome</keyword>
<name>A0A5C5WU99_9BACT</name>
<dbReference type="Proteomes" id="UP000316598">
    <property type="component" value="Unassembled WGS sequence"/>
</dbReference>
<dbReference type="Gene3D" id="3.40.30.10">
    <property type="entry name" value="Glutaredoxin"/>
    <property type="match status" value="1"/>
</dbReference>
<organism evidence="1 2">
    <name type="scientific">Rubripirellula amarantea</name>
    <dbReference type="NCBI Taxonomy" id="2527999"/>
    <lineage>
        <taxon>Bacteria</taxon>
        <taxon>Pseudomonadati</taxon>
        <taxon>Planctomycetota</taxon>
        <taxon>Planctomycetia</taxon>
        <taxon>Pirellulales</taxon>
        <taxon>Pirellulaceae</taxon>
        <taxon>Rubripirellula</taxon>
    </lineage>
</organism>
<dbReference type="RefSeq" id="WP_146514364.1">
    <property type="nucleotide sequence ID" value="NZ_SJPI01000001.1"/>
</dbReference>
<reference evidence="1 2" key="1">
    <citation type="submission" date="2019-02" db="EMBL/GenBank/DDBJ databases">
        <title>Deep-cultivation of Planctomycetes and their phenomic and genomic characterization uncovers novel biology.</title>
        <authorList>
            <person name="Wiegand S."/>
            <person name="Jogler M."/>
            <person name="Boedeker C."/>
            <person name="Pinto D."/>
            <person name="Vollmers J."/>
            <person name="Rivas-Marin E."/>
            <person name="Kohn T."/>
            <person name="Peeters S.H."/>
            <person name="Heuer A."/>
            <person name="Rast P."/>
            <person name="Oberbeckmann S."/>
            <person name="Bunk B."/>
            <person name="Jeske O."/>
            <person name="Meyerdierks A."/>
            <person name="Storesund J.E."/>
            <person name="Kallscheuer N."/>
            <person name="Luecker S."/>
            <person name="Lage O.M."/>
            <person name="Pohl T."/>
            <person name="Merkel B.J."/>
            <person name="Hornburger P."/>
            <person name="Mueller R.-W."/>
            <person name="Bruemmer F."/>
            <person name="Labrenz M."/>
            <person name="Spormann A.M."/>
            <person name="Op Den Camp H."/>
            <person name="Overmann J."/>
            <person name="Amann R."/>
            <person name="Jetten M.S.M."/>
            <person name="Mascher T."/>
            <person name="Medema M.H."/>
            <person name="Devos D.P."/>
            <person name="Kaster A.-K."/>
            <person name="Ovreas L."/>
            <person name="Rohde M."/>
            <person name="Galperin M.Y."/>
            <person name="Jogler C."/>
        </authorList>
    </citation>
    <scope>NUCLEOTIDE SEQUENCE [LARGE SCALE GENOMIC DNA]</scope>
    <source>
        <strain evidence="1 2">Pla22</strain>
    </source>
</reference>